<evidence type="ECO:0000313" key="2">
    <source>
        <dbReference type="Proteomes" id="UP000590749"/>
    </source>
</evidence>
<reference evidence="1 2" key="1">
    <citation type="submission" date="2020-08" db="EMBL/GenBank/DDBJ databases">
        <title>Genomic Encyclopedia of Type Strains, Phase III (KMG-III): the genomes of soil and plant-associated and newly described type strains.</title>
        <authorList>
            <person name="Whitman W."/>
        </authorList>
    </citation>
    <scope>NUCLEOTIDE SEQUENCE [LARGE SCALE GENOMIC DNA]</scope>
    <source>
        <strain evidence="1 2">CECT 3287</strain>
    </source>
</reference>
<comment type="caution">
    <text evidence="1">The sequence shown here is derived from an EMBL/GenBank/DDBJ whole genome shotgun (WGS) entry which is preliminary data.</text>
</comment>
<proteinExistence type="predicted"/>
<sequence length="108" mass="12664">MPRTIDSMLAAHRVATERRNNGQPVWDETVDLADLFHNTDLSQAERYARIADRIKRSRWYQNRDADGFDEFGEAVENLAVASGPDEFDGWFDEIYDQADRDRVWIKTR</sequence>
<name>A0A7W5AMM3_9ACTN</name>
<protein>
    <submittedName>
        <fullName evidence="1">Uncharacterized protein</fullName>
    </submittedName>
</protein>
<dbReference type="EMBL" id="JACHXF010000017">
    <property type="protein sequence ID" value="MBB3099073.1"/>
    <property type="molecule type" value="Genomic_DNA"/>
</dbReference>
<dbReference type="Proteomes" id="UP000590749">
    <property type="component" value="Unassembled WGS sequence"/>
</dbReference>
<gene>
    <name evidence="1" type="ORF">FHR83_006779</name>
</gene>
<accession>A0A7W5AMM3</accession>
<dbReference type="AlphaFoldDB" id="A0A7W5AMM3"/>
<keyword evidence="2" id="KW-1185">Reference proteome</keyword>
<evidence type="ECO:0000313" key="1">
    <source>
        <dbReference type="EMBL" id="MBB3099073.1"/>
    </source>
</evidence>
<organism evidence="1 2">
    <name type="scientific">Actinoplanes campanulatus</name>
    <dbReference type="NCBI Taxonomy" id="113559"/>
    <lineage>
        <taxon>Bacteria</taxon>
        <taxon>Bacillati</taxon>
        <taxon>Actinomycetota</taxon>
        <taxon>Actinomycetes</taxon>
        <taxon>Micromonosporales</taxon>
        <taxon>Micromonosporaceae</taxon>
        <taxon>Actinoplanes</taxon>
    </lineage>
</organism>
<dbReference type="RefSeq" id="WP_183225150.1">
    <property type="nucleotide sequence ID" value="NZ_BMPW01000020.1"/>
</dbReference>